<dbReference type="InterPro" id="IPR013130">
    <property type="entry name" value="Fe3_Rdtase_TM_dom"/>
</dbReference>
<feature type="transmembrane region" description="Helical" evidence="11">
    <location>
        <begin position="201"/>
        <end position="221"/>
    </location>
</feature>
<dbReference type="SFLD" id="SFLDS00052">
    <property type="entry name" value="Ferric_Reductase_Domain"/>
    <property type="match status" value="1"/>
</dbReference>
<evidence type="ECO:0000256" key="2">
    <source>
        <dbReference type="ARBA" id="ARBA00022617"/>
    </source>
</evidence>
<keyword evidence="8" id="KW-0408">Iron</keyword>
<dbReference type="PANTHER" id="PTHR11972">
    <property type="entry name" value="NADPH OXIDASE"/>
    <property type="match status" value="1"/>
</dbReference>
<evidence type="ECO:0000256" key="5">
    <source>
        <dbReference type="ARBA" id="ARBA00022982"/>
    </source>
</evidence>
<proteinExistence type="predicted"/>
<dbReference type="SUPFAM" id="SSF63380">
    <property type="entry name" value="Riboflavin synthase domain-like"/>
    <property type="match status" value="1"/>
</dbReference>
<dbReference type="Pfam" id="PF08030">
    <property type="entry name" value="NAD_binding_6"/>
    <property type="match status" value="1"/>
</dbReference>
<feature type="transmembrane region" description="Helical" evidence="11">
    <location>
        <begin position="127"/>
        <end position="148"/>
    </location>
</feature>
<name>A0A507C1Q5_9FUNG</name>
<feature type="transmembrane region" description="Helical" evidence="11">
    <location>
        <begin position="42"/>
        <end position="60"/>
    </location>
</feature>
<feature type="domain" description="FAD-binding FR-type" evidence="12">
    <location>
        <begin position="262"/>
        <end position="374"/>
    </location>
</feature>
<dbReference type="EMBL" id="QEAO01000021">
    <property type="protein sequence ID" value="TPX33298.1"/>
    <property type="molecule type" value="Genomic_DNA"/>
</dbReference>
<dbReference type="GO" id="GO:0042554">
    <property type="term" value="P:superoxide anion generation"/>
    <property type="evidence" value="ECO:0007669"/>
    <property type="project" value="TreeGrafter"/>
</dbReference>
<keyword evidence="2" id="KW-0349">Heme</keyword>
<keyword evidence="3 11" id="KW-0812">Transmembrane</keyword>
<dbReference type="Gene3D" id="2.40.30.10">
    <property type="entry name" value="Translation factors"/>
    <property type="match status" value="1"/>
</dbReference>
<dbReference type="Gene3D" id="3.40.50.80">
    <property type="entry name" value="Nucleotide-binding domain of ferredoxin-NADP reductase (FNR) module"/>
    <property type="match status" value="1"/>
</dbReference>
<dbReference type="GO" id="GO:0016175">
    <property type="term" value="F:superoxide-generating NAD(P)H oxidase activity"/>
    <property type="evidence" value="ECO:0007669"/>
    <property type="project" value="TreeGrafter"/>
</dbReference>
<protein>
    <recommendedName>
        <fullName evidence="12">FAD-binding FR-type domain-containing protein</fullName>
    </recommendedName>
</protein>
<dbReference type="Proteomes" id="UP000319731">
    <property type="component" value="Unassembled WGS sequence"/>
</dbReference>
<dbReference type="STRING" id="1806994.A0A507C1Q5"/>
<evidence type="ECO:0000256" key="8">
    <source>
        <dbReference type="ARBA" id="ARBA00023004"/>
    </source>
</evidence>
<dbReference type="InterPro" id="IPR039261">
    <property type="entry name" value="FNR_nucleotide-bd"/>
</dbReference>
<dbReference type="InterPro" id="IPR017927">
    <property type="entry name" value="FAD-bd_FR_type"/>
</dbReference>
<evidence type="ECO:0000259" key="12">
    <source>
        <dbReference type="PROSITE" id="PS51384"/>
    </source>
</evidence>
<dbReference type="SFLD" id="SFLDG01169">
    <property type="entry name" value="NADPH_oxidase_subgroup_(NOX)"/>
    <property type="match status" value="1"/>
</dbReference>
<dbReference type="InterPro" id="IPR050369">
    <property type="entry name" value="RBOH/FRE"/>
</dbReference>
<dbReference type="InterPro" id="IPR013121">
    <property type="entry name" value="Fe_red_NAD-bd_6"/>
</dbReference>
<dbReference type="GO" id="GO:0006952">
    <property type="term" value="P:defense response"/>
    <property type="evidence" value="ECO:0007669"/>
    <property type="project" value="TreeGrafter"/>
</dbReference>
<feature type="transmembrane region" description="Helical" evidence="11">
    <location>
        <begin position="85"/>
        <end position="106"/>
    </location>
</feature>
<keyword evidence="4" id="KW-0479">Metal-binding</keyword>
<dbReference type="SUPFAM" id="SSF52343">
    <property type="entry name" value="Ferredoxin reductase-like, C-terminal NADP-linked domain"/>
    <property type="match status" value="1"/>
</dbReference>
<evidence type="ECO:0000256" key="7">
    <source>
        <dbReference type="ARBA" id="ARBA00023002"/>
    </source>
</evidence>
<keyword evidence="5" id="KW-0249">Electron transport</keyword>
<evidence type="ECO:0000313" key="13">
    <source>
        <dbReference type="EMBL" id="TPX33298.1"/>
    </source>
</evidence>
<dbReference type="InterPro" id="IPR013112">
    <property type="entry name" value="FAD-bd_8"/>
</dbReference>
<feature type="transmembrane region" description="Helical" evidence="11">
    <location>
        <begin position="12"/>
        <end position="30"/>
    </location>
</feature>
<evidence type="ECO:0000256" key="10">
    <source>
        <dbReference type="ARBA" id="ARBA00023136"/>
    </source>
</evidence>
<reference evidence="13 14" key="1">
    <citation type="journal article" date="2019" name="Sci. Rep.">
        <title>Comparative genomics of chytrid fungi reveal insights into the obligate biotrophic and pathogenic lifestyle of Synchytrium endobioticum.</title>
        <authorList>
            <person name="van de Vossenberg B.T.L.H."/>
            <person name="Warris S."/>
            <person name="Nguyen H.D.T."/>
            <person name="van Gent-Pelzer M.P.E."/>
            <person name="Joly D.L."/>
            <person name="van de Geest H.C."/>
            <person name="Bonants P.J.M."/>
            <person name="Smith D.S."/>
            <person name="Levesque C.A."/>
            <person name="van der Lee T.A.J."/>
        </authorList>
    </citation>
    <scope>NUCLEOTIDE SEQUENCE [LARGE SCALE GENOMIC DNA]</scope>
    <source>
        <strain evidence="13 14">JEL517</strain>
    </source>
</reference>
<organism evidence="13 14">
    <name type="scientific">Synchytrium microbalum</name>
    <dbReference type="NCBI Taxonomy" id="1806994"/>
    <lineage>
        <taxon>Eukaryota</taxon>
        <taxon>Fungi</taxon>
        <taxon>Fungi incertae sedis</taxon>
        <taxon>Chytridiomycota</taxon>
        <taxon>Chytridiomycota incertae sedis</taxon>
        <taxon>Chytridiomycetes</taxon>
        <taxon>Synchytriales</taxon>
        <taxon>Synchytriaceae</taxon>
        <taxon>Synchytrium</taxon>
    </lineage>
</organism>
<gene>
    <name evidence="13" type="ORF">SmJEL517_g03736</name>
</gene>
<dbReference type="InterPro" id="IPR017938">
    <property type="entry name" value="Riboflavin_synthase-like_b-brl"/>
</dbReference>
<dbReference type="PANTHER" id="PTHR11972:SF153">
    <property type="entry name" value="SUPEROXIDE-GENERATING NADPH OXIDASE HEAVY CHAIN SUBUNIT A"/>
    <property type="match status" value="1"/>
</dbReference>
<dbReference type="PROSITE" id="PS51384">
    <property type="entry name" value="FAD_FR"/>
    <property type="match status" value="1"/>
</dbReference>
<comment type="caution">
    <text evidence="13">The sequence shown here is derived from an EMBL/GenBank/DDBJ whole genome shotgun (WGS) entry which is preliminary data.</text>
</comment>
<dbReference type="RefSeq" id="XP_031024310.1">
    <property type="nucleotide sequence ID" value="XM_031169664.1"/>
</dbReference>
<dbReference type="GO" id="GO:0046872">
    <property type="term" value="F:metal ion binding"/>
    <property type="evidence" value="ECO:0007669"/>
    <property type="project" value="UniProtKB-KW"/>
</dbReference>
<feature type="transmembrane region" description="Helical" evidence="11">
    <location>
        <begin position="174"/>
        <end position="194"/>
    </location>
</feature>
<keyword evidence="9" id="KW-0813">Transport</keyword>
<keyword evidence="6 11" id="KW-1133">Transmembrane helix</keyword>
<dbReference type="GeneID" id="42004961"/>
<evidence type="ECO:0000256" key="3">
    <source>
        <dbReference type="ARBA" id="ARBA00022692"/>
    </source>
</evidence>
<evidence type="ECO:0000256" key="4">
    <source>
        <dbReference type="ARBA" id="ARBA00022723"/>
    </source>
</evidence>
<keyword evidence="7" id="KW-0560">Oxidoreductase</keyword>
<dbReference type="AlphaFoldDB" id="A0A507C1Q5"/>
<keyword evidence="10 11" id="KW-0472">Membrane</keyword>
<dbReference type="SFLD" id="SFLDG01168">
    <property type="entry name" value="Ferric_reductase_subgroup_(FRE"/>
    <property type="match status" value="1"/>
</dbReference>
<dbReference type="OrthoDB" id="167398at2759"/>
<comment type="subcellular location">
    <subcellularLocation>
        <location evidence="1">Membrane</location>
        <topology evidence="1">Multi-pass membrane protein</topology>
    </subcellularLocation>
</comment>
<evidence type="ECO:0000256" key="6">
    <source>
        <dbReference type="ARBA" id="ARBA00022989"/>
    </source>
</evidence>
<dbReference type="GO" id="GO:0006811">
    <property type="term" value="P:monoatomic ion transport"/>
    <property type="evidence" value="ECO:0007669"/>
    <property type="project" value="UniProtKB-KW"/>
</dbReference>
<evidence type="ECO:0000256" key="9">
    <source>
        <dbReference type="ARBA" id="ARBA00023065"/>
    </source>
</evidence>
<keyword evidence="14" id="KW-1185">Reference proteome</keyword>
<dbReference type="GO" id="GO:0043020">
    <property type="term" value="C:NADPH oxidase complex"/>
    <property type="evidence" value="ECO:0007669"/>
    <property type="project" value="TreeGrafter"/>
</dbReference>
<evidence type="ECO:0000256" key="1">
    <source>
        <dbReference type="ARBA" id="ARBA00004141"/>
    </source>
</evidence>
<evidence type="ECO:0000313" key="14">
    <source>
        <dbReference type="Proteomes" id="UP000319731"/>
    </source>
</evidence>
<dbReference type="CDD" id="cd06186">
    <property type="entry name" value="NOX_Duox_like_FAD_NADP"/>
    <property type="match status" value="1"/>
</dbReference>
<accession>A0A507C1Q5</accession>
<sequence>MAEEYKLLLEFIYQFLILDIYLFLCLKTRRLIPNISKLGPRYLWAVIFLGVQLAYFIISYEQLAGAPTLSVFRALLQNGLMTARAAANVINLLAGMIMFPFCRTFISFIRRSSIINRIVPFDDNVNFHIAISASLVFWSFVHVIAHYFNYLKVEQASMGQPTAESLALLSGPGWTGQVITVALFLMMTSALEIVRRKAYEVFWFTHHLFILFFGGLLLHGSFCFIKADPGSGDPCRGGPQFWKFFLASAVLYLTERMLREWRGRRETHISKVVQHPSRVVEIQIQKPSCRTKAGQYIYINCPEIATYQWHPFTLTSSPHEEFISVHIRVVGDWTSAFSKRLGCRFGDSDERKLTIPKDLPWVMIDGPYGSAAVDVFDYEVSVLVGAGIGVTPFASILKEIWYRVHEPKADVRLRKVYFIWTCRDKEAFEWFQDVLATLEEENLDGFLEIHSYLTGGLKDYEAMNIILNDVGAKTDALTSLRAPTHYGRPNFDKILKGLRVSHPATDIGVFFCGPKELSNVIYEACNTWTEATEDGTKFFYAKENF</sequence>
<keyword evidence="9" id="KW-0406">Ion transport</keyword>
<evidence type="ECO:0000256" key="11">
    <source>
        <dbReference type="SAM" id="Phobius"/>
    </source>
</evidence>
<dbReference type="FunFam" id="3.40.50.80:FF:000004">
    <property type="entry name" value="NADPH oxidase isoform 2"/>
    <property type="match status" value="1"/>
</dbReference>
<dbReference type="Pfam" id="PF08022">
    <property type="entry name" value="FAD_binding_8"/>
    <property type="match status" value="1"/>
</dbReference>
<dbReference type="Pfam" id="PF01794">
    <property type="entry name" value="Ferric_reduct"/>
    <property type="match status" value="1"/>
</dbReference>